<keyword evidence="1" id="KW-0812">Transmembrane</keyword>
<evidence type="ECO:0000313" key="2">
    <source>
        <dbReference type="EMBL" id="KKU74794.1"/>
    </source>
</evidence>
<feature type="transmembrane region" description="Helical" evidence="1">
    <location>
        <begin position="18"/>
        <end position="37"/>
    </location>
</feature>
<dbReference type="Proteomes" id="UP000034879">
    <property type="component" value="Unassembled WGS sequence"/>
</dbReference>
<evidence type="ECO:0000256" key="1">
    <source>
        <dbReference type="SAM" id="Phobius"/>
    </source>
</evidence>
<accession>A0A0G1SZ31</accession>
<dbReference type="AlphaFoldDB" id="A0A0G1SZ31"/>
<sequence>IDAGERNITEKRKNFEHLTLLTGTILGFSVGLATASSGEANCYLIISWVMQVLTIIVGSFFLILETESRYSRIIASAGKQAELINVKTEEELKQKARDLFAEAQKLFLVSTGKNLKEKIFITFTKYQRHIEFIFYLLFILSLAFLVLSFI</sequence>
<name>A0A0G1SZ31_9BACT</name>
<protein>
    <submittedName>
        <fullName evidence="2">Uncharacterized protein</fullName>
    </submittedName>
</protein>
<organism evidence="2 3">
    <name type="scientific">Candidatus Nomurabacteria bacterium GW2011_GWB1_47_6</name>
    <dbReference type="NCBI Taxonomy" id="1618749"/>
    <lineage>
        <taxon>Bacteria</taxon>
        <taxon>Candidatus Nomuraibacteriota</taxon>
    </lineage>
</organism>
<dbReference type="EMBL" id="LCOJ01000027">
    <property type="protein sequence ID" value="KKU74794.1"/>
    <property type="molecule type" value="Genomic_DNA"/>
</dbReference>
<proteinExistence type="predicted"/>
<feature type="transmembrane region" description="Helical" evidence="1">
    <location>
        <begin position="132"/>
        <end position="149"/>
    </location>
</feature>
<keyword evidence="1" id="KW-0472">Membrane</keyword>
<feature type="non-terminal residue" evidence="2">
    <location>
        <position position="1"/>
    </location>
</feature>
<gene>
    <name evidence="2" type="ORF">UY01_C0027G0008</name>
</gene>
<evidence type="ECO:0000313" key="3">
    <source>
        <dbReference type="Proteomes" id="UP000034879"/>
    </source>
</evidence>
<comment type="caution">
    <text evidence="2">The sequence shown here is derived from an EMBL/GenBank/DDBJ whole genome shotgun (WGS) entry which is preliminary data.</text>
</comment>
<keyword evidence="1" id="KW-1133">Transmembrane helix</keyword>
<reference evidence="2 3" key="1">
    <citation type="journal article" date="2015" name="Nature">
        <title>rRNA introns, odd ribosomes, and small enigmatic genomes across a large radiation of phyla.</title>
        <authorList>
            <person name="Brown C.T."/>
            <person name="Hug L.A."/>
            <person name="Thomas B.C."/>
            <person name="Sharon I."/>
            <person name="Castelle C.J."/>
            <person name="Singh A."/>
            <person name="Wilkins M.J."/>
            <person name="Williams K.H."/>
            <person name="Banfield J.F."/>
        </authorList>
    </citation>
    <scope>NUCLEOTIDE SEQUENCE [LARGE SCALE GENOMIC DNA]</scope>
</reference>
<feature type="transmembrane region" description="Helical" evidence="1">
    <location>
        <begin position="43"/>
        <end position="64"/>
    </location>
</feature>